<evidence type="ECO:0000313" key="10">
    <source>
        <dbReference type="EMBL" id="TDR72447.1"/>
    </source>
</evidence>
<dbReference type="Proteomes" id="UP000295611">
    <property type="component" value="Unassembled WGS sequence"/>
</dbReference>
<name>A0A4V3DUG5_9NEIS</name>
<dbReference type="InterPro" id="IPR036837">
    <property type="entry name" value="Cation_efflux_CTD_sf"/>
</dbReference>
<keyword evidence="3" id="KW-0813">Transport</keyword>
<proteinExistence type="inferred from homology"/>
<dbReference type="Gene3D" id="3.30.70.1350">
    <property type="entry name" value="Cation efflux protein, cytoplasmic domain"/>
    <property type="match status" value="1"/>
</dbReference>
<accession>A0A4V3DUG5</accession>
<dbReference type="FunFam" id="1.20.1510.10:FF:000006">
    <property type="entry name" value="Divalent cation efflux transporter"/>
    <property type="match status" value="1"/>
</dbReference>
<evidence type="ECO:0000256" key="4">
    <source>
        <dbReference type="ARBA" id="ARBA00022692"/>
    </source>
</evidence>
<dbReference type="GO" id="GO:0008324">
    <property type="term" value="F:monoatomic cation transmembrane transporter activity"/>
    <property type="evidence" value="ECO:0007669"/>
    <property type="project" value="InterPro"/>
</dbReference>
<dbReference type="Pfam" id="PF16916">
    <property type="entry name" value="ZT_dimer"/>
    <property type="match status" value="1"/>
</dbReference>
<dbReference type="EMBL" id="SNZP01000016">
    <property type="protein sequence ID" value="TDR72447.1"/>
    <property type="molecule type" value="Genomic_DNA"/>
</dbReference>
<dbReference type="Pfam" id="PF01545">
    <property type="entry name" value="Cation_efflux"/>
    <property type="match status" value="1"/>
</dbReference>
<sequence length="366" mass="39353">MSSAKQQAAQKSTLVSVVVNLLLTVGQILTGMLAHSSGLVADGIHSLSDLLADFVVLVANRYSHKAADQDHPYGHFRFETAASLVLGTLLLAVGLGMLWSTVLKLQHFGQVPRVHFIALWAAIVALLAKEGLFRYMLAVARRVNSGMLTANAWHARSDAASSLVVAIGIVGNLSGLPVFDPLAAGVVGLMVARMGWRFGYDAFQDLMDRGLAPAQVEAMRKALLQTEGVVDAHDIRTRKMGDLVIVDAHLLVGSHISVSEGHQISLRAQQRLMRDFELTDVTIHIDADQEDGGANLGLPSRQITLSPYAAALGADAGLLDQALLHYLDGAIEIDIRLPANHAELADRLKAIPLPARVTRLRVFLES</sequence>
<dbReference type="AlphaFoldDB" id="A0A4V3DUG5"/>
<dbReference type="SUPFAM" id="SSF161111">
    <property type="entry name" value="Cation efflux protein transmembrane domain-like"/>
    <property type="match status" value="1"/>
</dbReference>
<keyword evidence="5 7" id="KW-1133">Transmembrane helix</keyword>
<dbReference type="NCBIfam" id="TIGR01297">
    <property type="entry name" value="CDF"/>
    <property type="match status" value="1"/>
</dbReference>
<organism evidence="10 11">
    <name type="scientific">Paludibacterium purpuratum</name>
    <dbReference type="NCBI Taxonomy" id="1144873"/>
    <lineage>
        <taxon>Bacteria</taxon>
        <taxon>Pseudomonadati</taxon>
        <taxon>Pseudomonadota</taxon>
        <taxon>Betaproteobacteria</taxon>
        <taxon>Neisseriales</taxon>
        <taxon>Chromobacteriaceae</taxon>
        <taxon>Paludibacterium</taxon>
    </lineage>
</organism>
<keyword evidence="6 7" id="KW-0472">Membrane</keyword>
<feature type="transmembrane region" description="Helical" evidence="7">
    <location>
        <begin position="80"/>
        <end position="102"/>
    </location>
</feature>
<feature type="domain" description="Cation efflux protein cytoplasmic" evidence="9">
    <location>
        <begin position="213"/>
        <end position="286"/>
    </location>
</feature>
<evidence type="ECO:0000256" key="7">
    <source>
        <dbReference type="SAM" id="Phobius"/>
    </source>
</evidence>
<keyword evidence="4 7" id="KW-0812">Transmembrane</keyword>
<evidence type="ECO:0000259" key="9">
    <source>
        <dbReference type="Pfam" id="PF16916"/>
    </source>
</evidence>
<feature type="transmembrane region" description="Helical" evidence="7">
    <location>
        <begin position="12"/>
        <end position="33"/>
    </location>
</feature>
<comment type="caution">
    <text evidence="10">The sequence shown here is derived from an EMBL/GenBank/DDBJ whole genome shotgun (WGS) entry which is preliminary data.</text>
</comment>
<feature type="domain" description="Cation efflux protein transmembrane" evidence="8">
    <location>
        <begin position="14"/>
        <end position="207"/>
    </location>
</feature>
<comment type="subcellular location">
    <subcellularLocation>
        <location evidence="1">Membrane</location>
        <topology evidence="1">Multi-pass membrane protein</topology>
    </subcellularLocation>
</comment>
<dbReference type="InterPro" id="IPR002524">
    <property type="entry name" value="Cation_efflux"/>
</dbReference>
<dbReference type="Gene3D" id="1.20.1510.10">
    <property type="entry name" value="Cation efflux protein transmembrane domain"/>
    <property type="match status" value="1"/>
</dbReference>
<dbReference type="PANTHER" id="PTHR43840">
    <property type="entry name" value="MITOCHONDRIAL METAL TRANSPORTER 1-RELATED"/>
    <property type="match status" value="1"/>
</dbReference>
<evidence type="ECO:0000256" key="1">
    <source>
        <dbReference type="ARBA" id="ARBA00004141"/>
    </source>
</evidence>
<evidence type="ECO:0000313" key="11">
    <source>
        <dbReference type="Proteomes" id="UP000295611"/>
    </source>
</evidence>
<comment type="similarity">
    <text evidence="2">Belongs to the cation diffusion facilitator (CDF) transporter (TC 2.A.4) family.</text>
</comment>
<dbReference type="PANTHER" id="PTHR43840:SF15">
    <property type="entry name" value="MITOCHONDRIAL METAL TRANSPORTER 1-RELATED"/>
    <property type="match status" value="1"/>
</dbReference>
<reference evidence="10 11" key="1">
    <citation type="submission" date="2019-03" db="EMBL/GenBank/DDBJ databases">
        <title>Genomic Encyclopedia of Type Strains, Phase III (KMG-III): the genomes of soil and plant-associated and newly described type strains.</title>
        <authorList>
            <person name="Whitman W."/>
        </authorList>
    </citation>
    <scope>NUCLEOTIDE SEQUENCE [LARGE SCALE GENOMIC DNA]</scope>
    <source>
        <strain evidence="10 11">CECT 8976</strain>
    </source>
</reference>
<dbReference type="InterPro" id="IPR027469">
    <property type="entry name" value="Cation_efflux_TMD_sf"/>
</dbReference>
<evidence type="ECO:0000259" key="8">
    <source>
        <dbReference type="Pfam" id="PF01545"/>
    </source>
</evidence>
<dbReference type="GO" id="GO:0016020">
    <property type="term" value="C:membrane"/>
    <property type="evidence" value="ECO:0007669"/>
    <property type="project" value="UniProtKB-SubCell"/>
</dbReference>
<dbReference type="SUPFAM" id="SSF160240">
    <property type="entry name" value="Cation efflux protein cytoplasmic domain-like"/>
    <property type="match status" value="1"/>
</dbReference>
<dbReference type="OrthoDB" id="9806522at2"/>
<gene>
    <name evidence="10" type="ORF">DFP86_11611</name>
</gene>
<dbReference type="InterPro" id="IPR050291">
    <property type="entry name" value="CDF_Transporter"/>
</dbReference>
<evidence type="ECO:0000256" key="5">
    <source>
        <dbReference type="ARBA" id="ARBA00022989"/>
    </source>
</evidence>
<protein>
    <submittedName>
        <fullName evidence="10">Cation diffusion facilitator family transporter</fullName>
    </submittedName>
</protein>
<dbReference type="InterPro" id="IPR027470">
    <property type="entry name" value="Cation_efflux_CTD"/>
</dbReference>
<dbReference type="InterPro" id="IPR058533">
    <property type="entry name" value="Cation_efflux_TM"/>
</dbReference>
<keyword evidence="11" id="KW-1185">Reference proteome</keyword>
<evidence type="ECO:0000256" key="2">
    <source>
        <dbReference type="ARBA" id="ARBA00008114"/>
    </source>
</evidence>
<evidence type="ECO:0000256" key="3">
    <source>
        <dbReference type="ARBA" id="ARBA00022448"/>
    </source>
</evidence>
<evidence type="ECO:0000256" key="6">
    <source>
        <dbReference type="ARBA" id="ARBA00023136"/>
    </source>
</evidence>
<dbReference type="RefSeq" id="WP_133683420.1">
    <property type="nucleotide sequence ID" value="NZ_SNZP01000016.1"/>
</dbReference>
<feature type="transmembrane region" description="Helical" evidence="7">
    <location>
        <begin position="114"/>
        <end position="137"/>
    </location>
</feature>